<feature type="domain" description="ATP-dependent helicase/deoxyribonuclease subunit B N-terminal" evidence="1">
    <location>
        <begin position="5"/>
        <end position="287"/>
    </location>
</feature>
<feature type="non-terminal residue" evidence="2">
    <location>
        <position position="312"/>
    </location>
</feature>
<proteinExistence type="predicted"/>
<comment type="caution">
    <text evidence="2">The sequence shown here is derived from an EMBL/GenBank/DDBJ whole genome shotgun (WGS) entry which is preliminary data.</text>
</comment>
<protein>
    <recommendedName>
        <fullName evidence="1">ATP-dependent helicase/deoxyribonuclease subunit B N-terminal domain-containing protein</fullName>
    </recommendedName>
</protein>
<dbReference type="EMBL" id="JAGQHR010000101">
    <property type="protein sequence ID" value="MCA9727044.1"/>
    <property type="molecule type" value="Genomic_DNA"/>
</dbReference>
<name>A0A956LWX2_UNCEI</name>
<evidence type="ECO:0000259" key="1">
    <source>
        <dbReference type="Pfam" id="PF21445"/>
    </source>
</evidence>
<sequence>MAVRFLLGPAGSGKTQYCLDRLRNLEREGRPGIYLVPEQFTFSADRELLGPPDLHGLRHVRVLSFTRFAWWMRERAGEALLPTVDSAVRPMILRSVLERMNPEVLGPLASMRGRPGVLLQLSRFVGEVRNHGPIDFLDAIEVSRLELTARSVDPDRSSADAAVAPAILQKLHSLAEVYGAYATRLREMKRLDPEEQLFGLEPLLAADSGLPDLTIYVDGFLSWTRREAELLAALAKHGVALEIALCCDPRERELPRVPFRPVWRSLEQVSSRFGRAGVTVEESRTFPGDHPTRFRAALLSDIERRLYPHVLL</sequence>
<reference evidence="2" key="1">
    <citation type="submission" date="2020-04" db="EMBL/GenBank/DDBJ databases">
        <authorList>
            <person name="Zhang T."/>
        </authorList>
    </citation>
    <scope>NUCLEOTIDE SEQUENCE</scope>
    <source>
        <strain evidence="2">HKST-UBA01</strain>
    </source>
</reference>
<reference evidence="2" key="2">
    <citation type="journal article" date="2021" name="Microbiome">
        <title>Successional dynamics and alternative stable states in a saline activated sludge microbial community over 9 years.</title>
        <authorList>
            <person name="Wang Y."/>
            <person name="Ye J."/>
            <person name="Ju F."/>
            <person name="Liu L."/>
            <person name="Boyd J.A."/>
            <person name="Deng Y."/>
            <person name="Parks D.H."/>
            <person name="Jiang X."/>
            <person name="Yin X."/>
            <person name="Woodcroft B.J."/>
            <person name="Tyson G.W."/>
            <person name="Hugenholtz P."/>
            <person name="Polz M.F."/>
            <person name="Zhang T."/>
        </authorList>
    </citation>
    <scope>NUCLEOTIDE SEQUENCE</scope>
    <source>
        <strain evidence="2">HKST-UBA01</strain>
    </source>
</reference>
<dbReference type="InterPro" id="IPR027417">
    <property type="entry name" value="P-loop_NTPase"/>
</dbReference>
<dbReference type="Proteomes" id="UP000697710">
    <property type="component" value="Unassembled WGS sequence"/>
</dbReference>
<dbReference type="SUPFAM" id="SSF52540">
    <property type="entry name" value="P-loop containing nucleoside triphosphate hydrolases"/>
    <property type="match status" value="1"/>
</dbReference>
<dbReference type="InterPro" id="IPR049035">
    <property type="entry name" value="ADDB_N"/>
</dbReference>
<gene>
    <name evidence="2" type="ORF">KC729_05120</name>
</gene>
<accession>A0A956LWX2</accession>
<organism evidence="2 3">
    <name type="scientific">Eiseniibacteriota bacterium</name>
    <dbReference type="NCBI Taxonomy" id="2212470"/>
    <lineage>
        <taxon>Bacteria</taxon>
        <taxon>Candidatus Eiseniibacteriota</taxon>
    </lineage>
</organism>
<dbReference type="Pfam" id="PF21445">
    <property type="entry name" value="ADDB_N"/>
    <property type="match status" value="1"/>
</dbReference>
<evidence type="ECO:0000313" key="2">
    <source>
        <dbReference type="EMBL" id="MCA9727044.1"/>
    </source>
</evidence>
<dbReference type="AlphaFoldDB" id="A0A956LWX2"/>
<dbReference type="Gene3D" id="3.40.50.300">
    <property type="entry name" value="P-loop containing nucleotide triphosphate hydrolases"/>
    <property type="match status" value="2"/>
</dbReference>
<evidence type="ECO:0000313" key="3">
    <source>
        <dbReference type="Proteomes" id="UP000697710"/>
    </source>
</evidence>